<protein>
    <recommendedName>
        <fullName evidence="4">Argininosuccinate lyase</fullName>
    </recommendedName>
</protein>
<proteinExistence type="predicted"/>
<evidence type="ECO:0000256" key="1">
    <source>
        <dbReference type="SAM" id="MobiDB-lite"/>
    </source>
</evidence>
<keyword evidence="2" id="KW-0732">Signal</keyword>
<dbReference type="PROSITE" id="PS51257">
    <property type="entry name" value="PROKAR_LIPOPROTEIN"/>
    <property type="match status" value="1"/>
</dbReference>
<evidence type="ECO:0008006" key="4">
    <source>
        <dbReference type="Google" id="ProtNLM"/>
    </source>
</evidence>
<feature type="signal peptide" evidence="2">
    <location>
        <begin position="1"/>
        <end position="25"/>
    </location>
</feature>
<sequence length="60" mass="6360">MQVKLSFLVLATIAALVSGCMSSSADRPPNYVESQLTQDPLPRGSMVASPDLPDEIGEPE</sequence>
<accession>A0A1B2EFR8</accession>
<reference evidence="3" key="1">
    <citation type="submission" date="2016-07" db="EMBL/GenBank/DDBJ databases">
        <title>Microvirga ossetica sp. nov. a new species of rhizobia isolated from root nodules of the legume species Vicia alpestris Steven originated from North Ossetia region in the Caucasus.</title>
        <authorList>
            <person name="Safronova V.I."/>
            <person name="Kuznetsova I.G."/>
            <person name="Sazanova A.L."/>
            <person name="Belimov A."/>
            <person name="Andronov E."/>
            <person name="Osledkin Y.S."/>
            <person name="Onishchuk O.P."/>
            <person name="Kurchak O.N."/>
            <person name="Shaposhnikov A.I."/>
            <person name="Willems A."/>
            <person name="Tikhonovich I.A."/>
        </authorList>
    </citation>
    <scope>NUCLEOTIDE SEQUENCE [LARGE SCALE GENOMIC DNA]</scope>
    <source>
        <strain evidence="3">V5/3M</strain>
    </source>
</reference>
<dbReference type="OrthoDB" id="8020834at2"/>
<name>A0A1B2EFR8_9HYPH</name>
<evidence type="ECO:0000256" key="2">
    <source>
        <dbReference type="SAM" id="SignalP"/>
    </source>
</evidence>
<organism evidence="3">
    <name type="scientific">Microvirga ossetica</name>
    <dbReference type="NCBI Taxonomy" id="1882682"/>
    <lineage>
        <taxon>Bacteria</taxon>
        <taxon>Pseudomonadati</taxon>
        <taxon>Pseudomonadota</taxon>
        <taxon>Alphaproteobacteria</taxon>
        <taxon>Hyphomicrobiales</taxon>
        <taxon>Methylobacteriaceae</taxon>
        <taxon>Microvirga</taxon>
    </lineage>
</organism>
<feature type="chain" id="PRO_5008536048" description="Argininosuccinate lyase" evidence="2">
    <location>
        <begin position="26"/>
        <end position="60"/>
    </location>
</feature>
<dbReference type="RefSeq" id="WP_099509778.1">
    <property type="nucleotide sequence ID" value="NZ_CP016616.1"/>
</dbReference>
<dbReference type="AlphaFoldDB" id="A0A1B2EFR8"/>
<dbReference type="KEGG" id="moc:BB934_11515"/>
<gene>
    <name evidence="3" type="ORF">BB934_11515</name>
</gene>
<dbReference type="EMBL" id="CP016616">
    <property type="protein sequence ID" value="ANY78777.1"/>
    <property type="molecule type" value="Genomic_DNA"/>
</dbReference>
<evidence type="ECO:0000313" key="3">
    <source>
        <dbReference type="EMBL" id="ANY78777.1"/>
    </source>
</evidence>
<feature type="region of interest" description="Disordered" evidence="1">
    <location>
        <begin position="22"/>
        <end position="60"/>
    </location>
</feature>